<comment type="caution">
    <text evidence="2">The sequence shown here is derived from an EMBL/GenBank/DDBJ whole genome shotgun (WGS) entry which is preliminary data.</text>
</comment>
<dbReference type="Pfam" id="PF11174">
    <property type="entry name" value="DUF2970"/>
    <property type="match status" value="1"/>
</dbReference>
<keyword evidence="1" id="KW-0472">Membrane</keyword>
<keyword evidence="3" id="KW-1185">Reference proteome</keyword>
<sequence length="57" mass="6178">MWSIIQSVLAALIGVQKDRKRQQDFASEKPLGFIVAAILVTLIFVLILILVANIAAG</sequence>
<dbReference type="RefSeq" id="WP_096650177.1">
    <property type="nucleotide sequence ID" value="NZ_NWUX01000001.1"/>
</dbReference>
<evidence type="ECO:0000256" key="1">
    <source>
        <dbReference type="SAM" id="Phobius"/>
    </source>
</evidence>
<evidence type="ECO:0000313" key="3">
    <source>
        <dbReference type="Proteomes" id="UP000218677"/>
    </source>
</evidence>
<protein>
    <submittedName>
        <fullName evidence="2">DUF2970 domain-containing protein</fullName>
    </submittedName>
</protein>
<reference evidence="3" key="1">
    <citation type="submission" date="2017-09" db="EMBL/GenBank/DDBJ databases">
        <authorList>
            <person name="Cho G.-S."/>
            <person name="Oguntoyinbo F.A."/>
            <person name="Cnockaert M."/>
            <person name="Kabisch J."/>
            <person name="Neve H."/>
            <person name="Bockelmann W."/>
            <person name="Wenning M."/>
            <person name="Franz C.M."/>
            <person name="Vandamme P."/>
        </authorList>
    </citation>
    <scope>NUCLEOTIDE SEQUENCE [LARGE SCALE GENOMIC DNA]</scope>
    <source>
        <strain evidence="3">MBT G8648</strain>
    </source>
</reference>
<feature type="transmembrane region" description="Helical" evidence="1">
    <location>
        <begin position="33"/>
        <end position="56"/>
    </location>
</feature>
<organism evidence="2 3">
    <name type="scientific">Vreelandella nigrificans</name>
    <dbReference type="NCBI Taxonomy" id="2042704"/>
    <lineage>
        <taxon>Bacteria</taxon>
        <taxon>Pseudomonadati</taxon>
        <taxon>Pseudomonadota</taxon>
        <taxon>Gammaproteobacteria</taxon>
        <taxon>Oceanospirillales</taxon>
        <taxon>Halomonadaceae</taxon>
        <taxon>Vreelandella</taxon>
    </lineage>
</organism>
<evidence type="ECO:0000313" key="2">
    <source>
        <dbReference type="EMBL" id="PCF97735.1"/>
    </source>
</evidence>
<accession>A0A2A4HU14</accession>
<dbReference type="OrthoDB" id="5625885at2"/>
<dbReference type="InterPro" id="IPR021344">
    <property type="entry name" value="DUF2970"/>
</dbReference>
<dbReference type="Proteomes" id="UP000218677">
    <property type="component" value="Unassembled WGS sequence"/>
</dbReference>
<keyword evidence="1" id="KW-1133">Transmembrane helix</keyword>
<dbReference type="AlphaFoldDB" id="A0A2A4HU14"/>
<dbReference type="EMBL" id="NWUX01000001">
    <property type="protein sequence ID" value="PCF97735.1"/>
    <property type="molecule type" value="Genomic_DNA"/>
</dbReference>
<keyword evidence="1" id="KW-0812">Transmembrane</keyword>
<gene>
    <name evidence="2" type="ORF">CPA45_03135</name>
</gene>
<name>A0A2A4HU14_9GAMM</name>
<proteinExistence type="predicted"/>